<organism evidence="1 2">
    <name type="scientific">Cyphomyrmex costatus</name>
    <dbReference type="NCBI Taxonomy" id="456900"/>
    <lineage>
        <taxon>Eukaryota</taxon>
        <taxon>Metazoa</taxon>
        <taxon>Ecdysozoa</taxon>
        <taxon>Arthropoda</taxon>
        <taxon>Hexapoda</taxon>
        <taxon>Insecta</taxon>
        <taxon>Pterygota</taxon>
        <taxon>Neoptera</taxon>
        <taxon>Endopterygota</taxon>
        <taxon>Hymenoptera</taxon>
        <taxon>Apocrita</taxon>
        <taxon>Aculeata</taxon>
        <taxon>Formicoidea</taxon>
        <taxon>Formicidae</taxon>
        <taxon>Myrmicinae</taxon>
        <taxon>Cyphomyrmex</taxon>
    </lineage>
</organism>
<keyword evidence="2" id="KW-1185">Reference proteome</keyword>
<dbReference type="EMBL" id="KQ977900">
    <property type="protein sequence ID" value="KYM98924.1"/>
    <property type="molecule type" value="Genomic_DNA"/>
</dbReference>
<proteinExistence type="predicted"/>
<evidence type="ECO:0000313" key="2">
    <source>
        <dbReference type="Proteomes" id="UP000078542"/>
    </source>
</evidence>
<protein>
    <submittedName>
        <fullName evidence="1">Uncharacterized protein</fullName>
    </submittedName>
</protein>
<dbReference type="AlphaFoldDB" id="A0A151IE31"/>
<reference evidence="1 2" key="1">
    <citation type="submission" date="2016-03" db="EMBL/GenBank/DDBJ databases">
        <title>Cyphomyrmex costatus WGS genome.</title>
        <authorList>
            <person name="Nygaard S."/>
            <person name="Hu H."/>
            <person name="Boomsma J."/>
            <person name="Zhang G."/>
        </authorList>
    </citation>
    <scope>NUCLEOTIDE SEQUENCE [LARGE SCALE GENOMIC DNA]</scope>
    <source>
        <strain evidence="1">MS0001</strain>
        <tissue evidence="1">Whole body</tissue>
    </source>
</reference>
<dbReference type="Proteomes" id="UP000078542">
    <property type="component" value="Unassembled WGS sequence"/>
</dbReference>
<name>A0A151IE31_9HYME</name>
<evidence type="ECO:0000313" key="1">
    <source>
        <dbReference type="EMBL" id="KYM98924.1"/>
    </source>
</evidence>
<accession>A0A151IE31</accession>
<sequence length="94" mass="10388">MDGLGLCPYDPRHNSTAVFAVISSRIDFLVDENDVGAIIVIAVLSKYFYAKSVPLYAAPKTISACGKYLSRTFLLHFVTYAVHYIPDLTGDAWL</sequence>
<gene>
    <name evidence="1" type="ORF">ALC62_10340</name>
</gene>